<dbReference type="NCBIfam" id="TIGR04183">
    <property type="entry name" value="Por_Secre_tail"/>
    <property type="match status" value="1"/>
</dbReference>
<evidence type="ECO:0000313" key="3">
    <source>
        <dbReference type="EMBL" id="MBU2690925.1"/>
    </source>
</evidence>
<dbReference type="InterPro" id="IPR025965">
    <property type="entry name" value="FlgD/Vpr_Ig-like"/>
</dbReference>
<feature type="chain" id="PRO_5037728581" evidence="1">
    <location>
        <begin position="23"/>
        <end position="1063"/>
    </location>
</feature>
<reference evidence="3" key="1">
    <citation type="submission" date="2021-05" db="EMBL/GenBank/DDBJ databases">
        <title>Energy efficiency and biological interactions define the core microbiome of deep oligotrophic groundwater.</title>
        <authorList>
            <person name="Mehrshad M."/>
            <person name="Lopez-Fernandez M."/>
            <person name="Bell E."/>
            <person name="Bernier-Latmani R."/>
            <person name="Bertilsson S."/>
            <person name="Dopson M."/>
        </authorList>
    </citation>
    <scope>NUCLEOTIDE SEQUENCE</scope>
    <source>
        <strain evidence="3">Modern_marine.mb.64</strain>
    </source>
</reference>
<comment type="caution">
    <text evidence="3">The sequence shown here is derived from an EMBL/GenBank/DDBJ whole genome shotgun (WGS) entry which is preliminary data.</text>
</comment>
<gene>
    <name evidence="3" type="ORF">KJ970_08350</name>
</gene>
<sequence length="1063" mass="117310">MRKTTVVYAVFCLFVTAVTASALTPRNDHFLNISRSSADNRGSDRPLSGDRISTRSDTVFWGGHDGNGYAVVGGIWDFADGTLQGWYSIDQTLNTGDTYWARMTADDYEFPMDAPMTNGSVGHLWCGGEKSRAVEECWVCDAGATPDTATYGYGSDLCQRVTSALMSYTGEDIAIAFNYFTDSEGIVFDWTKVQLVAYEDMDELEVLTIADLDAGIEGAPYAPVAFDDTLYAFEIPGGTDGVKLRFEFVSDGGWDDADGEYCSTYGAIGLDDIVLSGGVVADYDFEENDEGFVAEHCPGIGDWVAVHDVSNYTILDPCDCDLENYVLAFHDETYHHGDPAGDQNQWNMAVSPIIDRTAYPAADYNKIFATFDIYGVMPRENGVLYRSGWFYEPWECEFTGALGWSPRTGDSNWLYLGAAPLCYKVNSSWTDEDLPGTADYYRFCVELMACCLCFGINDCTGESNETPLFDNFRVAMTHNPVAPPIRYGEGCYYNDAFSQSMFLYADEPGRCDSWVVEAGAEPPYILGDSLAITGPPVWGTTSSWEAHLWFRIPRVGPEIDAGDYSAWKNRLPGDPEAGFVAVRMDSCQTILPYANKMCSYFHESTMGFNPAYGDLTDENEILPDDLFTPGTLIQYFVTANYIGNNEVSFVDDTSGGFFRKIDILPSMREDPITHDIVWPTVLYVDAYNLGAEKFIQPALNSILPEIPGVGPNFDQYDEYGSTTHFNGNSIYRIYYSSNNGATLPQLLSYNTIFVNTGDLSAGAMEESDMIGLEDWLLTTIMGAFEVRQGLIMNGNQMAAIIEYHRPSFLHNTLGAELECSPYSAPDCPEGTPEDDSYCVQIIDAEGSSFPTAMDLYGYGNGCPLALNFSVLSPSGTGLGNRSWFDYDLSGPKGVVDYAQIVHENLGLANYRSTIEGYSYHRITRSFDSELGQCFADSAGIVSAIASEIWGTLDWVANGPPAGVPDPDAVETAVNRLFQNRPNPFNPRTVISFSVARKSRVELAIYDVSGRLVRQLLDKTVDAGLQNITWDGTDNWGHQVGCGVYWSQLTINDYKSTKRMVLLK</sequence>
<feature type="signal peptide" evidence="1">
    <location>
        <begin position="1"/>
        <end position="22"/>
    </location>
</feature>
<proteinExistence type="predicted"/>
<evidence type="ECO:0000259" key="2">
    <source>
        <dbReference type="Pfam" id="PF13860"/>
    </source>
</evidence>
<keyword evidence="1" id="KW-0732">Signal</keyword>
<evidence type="ECO:0000256" key="1">
    <source>
        <dbReference type="SAM" id="SignalP"/>
    </source>
</evidence>
<name>A0A948W6B0_UNCEI</name>
<dbReference type="AlphaFoldDB" id="A0A948W6B0"/>
<dbReference type="Pfam" id="PF13860">
    <property type="entry name" value="FlgD_ig"/>
    <property type="match status" value="1"/>
</dbReference>
<dbReference type="InterPro" id="IPR026444">
    <property type="entry name" value="Secre_tail"/>
</dbReference>
<accession>A0A948W6B0</accession>
<dbReference type="Proteomes" id="UP000777784">
    <property type="component" value="Unassembled WGS sequence"/>
</dbReference>
<organism evidence="3 4">
    <name type="scientific">Eiseniibacteriota bacterium</name>
    <dbReference type="NCBI Taxonomy" id="2212470"/>
    <lineage>
        <taxon>Bacteria</taxon>
        <taxon>Candidatus Eiseniibacteriota</taxon>
    </lineage>
</organism>
<dbReference type="Gene3D" id="2.60.40.4070">
    <property type="match status" value="1"/>
</dbReference>
<feature type="domain" description="FlgD/Vpr Ig-like" evidence="2">
    <location>
        <begin position="998"/>
        <end position="1044"/>
    </location>
</feature>
<protein>
    <submittedName>
        <fullName evidence="3">T9SS type A sorting domain-containing protein</fullName>
    </submittedName>
</protein>
<dbReference type="EMBL" id="JAHJDP010000042">
    <property type="protein sequence ID" value="MBU2690925.1"/>
    <property type="molecule type" value="Genomic_DNA"/>
</dbReference>
<evidence type="ECO:0000313" key="4">
    <source>
        <dbReference type="Proteomes" id="UP000777784"/>
    </source>
</evidence>